<dbReference type="InParanoid" id="A0A7I4BY20"/>
<dbReference type="SMART" id="SM00116">
    <property type="entry name" value="CBS"/>
    <property type="match status" value="2"/>
</dbReference>
<gene>
    <name evidence="4" type="primary">LOC112283375</name>
</gene>
<keyword evidence="2" id="KW-0129">CBS domain</keyword>
<dbReference type="Gene3D" id="3.10.580.10">
    <property type="entry name" value="CBS-domain"/>
    <property type="match status" value="1"/>
</dbReference>
<dbReference type="PANTHER" id="PTHR48108">
    <property type="entry name" value="CBS DOMAIN-CONTAINING PROTEIN CBSX2, CHLOROPLASTIC"/>
    <property type="match status" value="1"/>
</dbReference>
<proteinExistence type="predicted"/>
<dbReference type="FunCoup" id="A0A7I4BY20">
    <property type="interactions" value="437"/>
</dbReference>
<dbReference type="PANTHER" id="PTHR48108:SF6">
    <property type="entry name" value="CBS DOMAIN-CONTAINING PROTEIN CBSX1, CHLOROPLASTIC"/>
    <property type="match status" value="1"/>
</dbReference>
<keyword evidence="1" id="KW-0677">Repeat</keyword>
<dbReference type="EMBL" id="ABEU02000001">
    <property type="status" value="NOT_ANNOTATED_CDS"/>
    <property type="molecule type" value="Genomic_DNA"/>
</dbReference>
<dbReference type="SUPFAM" id="SSF54631">
    <property type="entry name" value="CBS-domain pair"/>
    <property type="match status" value="1"/>
</dbReference>
<dbReference type="Proteomes" id="UP000006727">
    <property type="component" value="Chromosome 1"/>
</dbReference>
<feature type="domain" description="CBS" evidence="3">
    <location>
        <begin position="91"/>
        <end position="152"/>
    </location>
</feature>
<evidence type="ECO:0000313" key="5">
    <source>
        <dbReference type="Proteomes" id="UP000006727"/>
    </source>
</evidence>
<sequence>MAAMLVASSTAVGAATFAVRKDIGTSTSSTASPQLVFASNRKVVSSVAGTLVVSMQVHMRPRGTSFMLARSTMMENPAPQKQEPYTVGDYMTPVSDLYCATVNTTIDEALEVLVEKRITGMPVIDDAGALVGVVSDYDLLALDSISGQRQPETSLFPEAGRTWKAFREIQKLLVKTNGKMVGDVMTPSPLVVREHTNLEDAARVLLDTKFRRLPVVGDDGKLVSLCFLHACQIHCRLMFFLVKLKVALDPQICMHTECSSSKLLLTI</sequence>
<dbReference type="InterPro" id="IPR051462">
    <property type="entry name" value="CBS_domain-containing"/>
</dbReference>
<dbReference type="PROSITE" id="PS51371">
    <property type="entry name" value="CBS"/>
    <property type="match status" value="2"/>
</dbReference>
<organism evidence="4 5">
    <name type="scientific">Physcomitrium patens</name>
    <name type="common">Spreading-leaved earth moss</name>
    <name type="synonym">Physcomitrella patens</name>
    <dbReference type="NCBI Taxonomy" id="3218"/>
    <lineage>
        <taxon>Eukaryota</taxon>
        <taxon>Viridiplantae</taxon>
        <taxon>Streptophyta</taxon>
        <taxon>Embryophyta</taxon>
        <taxon>Bryophyta</taxon>
        <taxon>Bryophytina</taxon>
        <taxon>Bryopsida</taxon>
        <taxon>Funariidae</taxon>
        <taxon>Funariales</taxon>
        <taxon>Funariaceae</taxon>
        <taxon>Physcomitrium</taxon>
    </lineage>
</organism>
<evidence type="ECO:0000259" key="3">
    <source>
        <dbReference type="PROSITE" id="PS51371"/>
    </source>
</evidence>
<keyword evidence="5" id="KW-1185">Reference proteome</keyword>
<dbReference type="InterPro" id="IPR046342">
    <property type="entry name" value="CBS_dom_sf"/>
</dbReference>
<reference evidence="4 5" key="1">
    <citation type="journal article" date="2008" name="Science">
        <title>The Physcomitrella genome reveals evolutionary insights into the conquest of land by plants.</title>
        <authorList>
            <person name="Rensing S."/>
            <person name="Lang D."/>
            <person name="Zimmer A."/>
            <person name="Terry A."/>
            <person name="Salamov A."/>
            <person name="Shapiro H."/>
            <person name="Nishiyama T."/>
            <person name="Perroud P.-F."/>
            <person name="Lindquist E."/>
            <person name="Kamisugi Y."/>
            <person name="Tanahashi T."/>
            <person name="Sakakibara K."/>
            <person name="Fujita T."/>
            <person name="Oishi K."/>
            <person name="Shin-I T."/>
            <person name="Kuroki Y."/>
            <person name="Toyoda A."/>
            <person name="Suzuki Y."/>
            <person name="Hashimoto A."/>
            <person name="Yamaguchi K."/>
            <person name="Sugano A."/>
            <person name="Kohara Y."/>
            <person name="Fujiyama A."/>
            <person name="Anterola A."/>
            <person name="Aoki S."/>
            <person name="Ashton N."/>
            <person name="Barbazuk W.B."/>
            <person name="Barker E."/>
            <person name="Bennetzen J."/>
            <person name="Bezanilla M."/>
            <person name="Blankenship R."/>
            <person name="Cho S.H."/>
            <person name="Dutcher S."/>
            <person name="Estelle M."/>
            <person name="Fawcett J.A."/>
            <person name="Gundlach H."/>
            <person name="Hanada K."/>
            <person name="Heyl A."/>
            <person name="Hicks K.A."/>
            <person name="Hugh J."/>
            <person name="Lohr M."/>
            <person name="Mayer K."/>
            <person name="Melkozernov A."/>
            <person name="Murata T."/>
            <person name="Nelson D."/>
            <person name="Pils B."/>
            <person name="Prigge M."/>
            <person name="Reiss B."/>
            <person name="Renner T."/>
            <person name="Rombauts S."/>
            <person name="Rushton P."/>
            <person name="Sanderfoot A."/>
            <person name="Schween G."/>
            <person name="Shiu S.-H."/>
            <person name="Stueber K."/>
            <person name="Theodoulou F.L."/>
            <person name="Tu H."/>
            <person name="Van de Peer Y."/>
            <person name="Verrier P.J."/>
            <person name="Waters E."/>
            <person name="Wood A."/>
            <person name="Yang L."/>
            <person name="Cove D."/>
            <person name="Cuming A."/>
            <person name="Hasebe M."/>
            <person name="Lucas S."/>
            <person name="Mishler D.B."/>
            <person name="Reski R."/>
            <person name="Grigoriev I."/>
            <person name="Quatrano R.S."/>
            <person name="Boore J.L."/>
        </authorList>
    </citation>
    <scope>NUCLEOTIDE SEQUENCE [LARGE SCALE GENOMIC DNA]</scope>
    <source>
        <strain evidence="4 5">cv. Gransden 2004</strain>
    </source>
</reference>
<dbReference type="EnsemblPlants" id="Pp3c1_38960V3.4">
    <property type="protein sequence ID" value="Pp3c1_38960V3.4"/>
    <property type="gene ID" value="Pp3c1_38960"/>
</dbReference>
<dbReference type="InterPro" id="IPR000644">
    <property type="entry name" value="CBS_dom"/>
</dbReference>
<evidence type="ECO:0000313" key="4">
    <source>
        <dbReference type="EnsemblPlants" id="Pp3c1_38960V3.4"/>
    </source>
</evidence>
<accession>A0A7I4BY20</accession>
<evidence type="ECO:0000256" key="1">
    <source>
        <dbReference type="ARBA" id="ARBA00022737"/>
    </source>
</evidence>
<reference evidence="4" key="3">
    <citation type="submission" date="2020-12" db="UniProtKB">
        <authorList>
            <consortium name="EnsemblPlants"/>
        </authorList>
    </citation>
    <scope>IDENTIFICATION</scope>
</reference>
<name>A0A7I4BY20_PHYPA</name>
<reference evidence="4 5" key="2">
    <citation type="journal article" date="2018" name="Plant J.">
        <title>The Physcomitrella patens chromosome-scale assembly reveals moss genome structure and evolution.</title>
        <authorList>
            <person name="Lang D."/>
            <person name="Ullrich K.K."/>
            <person name="Murat F."/>
            <person name="Fuchs J."/>
            <person name="Jenkins J."/>
            <person name="Haas F.B."/>
            <person name="Piednoel M."/>
            <person name="Gundlach H."/>
            <person name="Van Bel M."/>
            <person name="Meyberg R."/>
            <person name="Vives C."/>
            <person name="Morata J."/>
            <person name="Symeonidi A."/>
            <person name="Hiss M."/>
            <person name="Muchero W."/>
            <person name="Kamisugi Y."/>
            <person name="Saleh O."/>
            <person name="Blanc G."/>
            <person name="Decker E.L."/>
            <person name="van Gessel N."/>
            <person name="Grimwood J."/>
            <person name="Hayes R.D."/>
            <person name="Graham S.W."/>
            <person name="Gunter L.E."/>
            <person name="McDaniel S.F."/>
            <person name="Hoernstein S.N.W."/>
            <person name="Larsson A."/>
            <person name="Li F.W."/>
            <person name="Perroud P.F."/>
            <person name="Phillips J."/>
            <person name="Ranjan P."/>
            <person name="Rokshar D.S."/>
            <person name="Rothfels C.J."/>
            <person name="Schneider L."/>
            <person name="Shu S."/>
            <person name="Stevenson D.W."/>
            <person name="Thummler F."/>
            <person name="Tillich M."/>
            <person name="Villarreal Aguilar J.C."/>
            <person name="Widiez T."/>
            <person name="Wong G.K."/>
            <person name="Wymore A."/>
            <person name="Zhang Y."/>
            <person name="Zimmer A.D."/>
            <person name="Quatrano R.S."/>
            <person name="Mayer K.F.X."/>
            <person name="Goodstein D."/>
            <person name="Casacuberta J.M."/>
            <person name="Vandepoele K."/>
            <person name="Reski R."/>
            <person name="Cuming A.C."/>
            <person name="Tuskan G.A."/>
            <person name="Maumus F."/>
            <person name="Salse J."/>
            <person name="Schmutz J."/>
            <person name="Rensing S.A."/>
        </authorList>
    </citation>
    <scope>NUCLEOTIDE SEQUENCE [LARGE SCALE GENOMIC DNA]</scope>
    <source>
        <strain evidence="4 5">cv. Gransden 2004</strain>
    </source>
</reference>
<feature type="domain" description="CBS" evidence="3">
    <location>
        <begin position="185"/>
        <end position="225"/>
    </location>
</feature>
<dbReference type="AlphaFoldDB" id="A0A7I4BY20"/>
<evidence type="ECO:0000256" key="2">
    <source>
        <dbReference type="PROSITE-ProRule" id="PRU00703"/>
    </source>
</evidence>
<dbReference type="Pfam" id="PF00571">
    <property type="entry name" value="CBS"/>
    <property type="match status" value="2"/>
</dbReference>
<protein>
    <recommendedName>
        <fullName evidence="3">CBS domain-containing protein</fullName>
    </recommendedName>
</protein>
<dbReference type="Gramene" id="Pp3c1_38960V3.4">
    <property type="protein sequence ID" value="Pp3c1_38960V3.4"/>
    <property type="gene ID" value="Pp3c1_38960"/>
</dbReference>